<comment type="caution">
    <text evidence="1">The sequence shown here is derived from an EMBL/GenBank/DDBJ whole genome shotgun (WGS) entry which is preliminary data.</text>
</comment>
<dbReference type="Proteomes" id="UP000249061">
    <property type="component" value="Unassembled WGS sequence"/>
</dbReference>
<evidence type="ECO:0000313" key="2">
    <source>
        <dbReference type="Proteomes" id="UP000249061"/>
    </source>
</evidence>
<organism evidence="1 2">
    <name type="scientific">Archangium gephyra</name>
    <dbReference type="NCBI Taxonomy" id="48"/>
    <lineage>
        <taxon>Bacteria</taxon>
        <taxon>Pseudomonadati</taxon>
        <taxon>Myxococcota</taxon>
        <taxon>Myxococcia</taxon>
        <taxon>Myxococcales</taxon>
        <taxon>Cystobacterineae</taxon>
        <taxon>Archangiaceae</taxon>
        <taxon>Archangium</taxon>
    </lineage>
</organism>
<dbReference type="AlphaFoldDB" id="A0A2W5T7G1"/>
<accession>A0A2W5T7G1</accession>
<evidence type="ECO:0000313" key="1">
    <source>
        <dbReference type="EMBL" id="PZR07415.1"/>
    </source>
</evidence>
<dbReference type="EMBL" id="QFQP01000031">
    <property type="protein sequence ID" value="PZR07415.1"/>
    <property type="molecule type" value="Genomic_DNA"/>
</dbReference>
<gene>
    <name evidence="1" type="ORF">DI536_27570</name>
</gene>
<reference evidence="1 2" key="1">
    <citation type="submission" date="2017-08" db="EMBL/GenBank/DDBJ databases">
        <title>Infants hospitalized years apart are colonized by the same room-sourced microbial strains.</title>
        <authorList>
            <person name="Brooks B."/>
            <person name="Olm M.R."/>
            <person name="Firek B.A."/>
            <person name="Baker R."/>
            <person name="Thomas B.C."/>
            <person name="Morowitz M.J."/>
            <person name="Banfield J.F."/>
        </authorList>
    </citation>
    <scope>NUCLEOTIDE SEQUENCE [LARGE SCALE GENOMIC DNA]</scope>
    <source>
        <strain evidence="1">S2_003_000_R2_14</strain>
    </source>
</reference>
<proteinExistence type="predicted"/>
<name>A0A2W5T7G1_9BACT</name>
<protein>
    <submittedName>
        <fullName evidence="1">Uncharacterized protein</fullName>
    </submittedName>
</protein>
<sequence>MLTFTAYASANRPLPAEGEPVCTVNDDAVTCAPRSLKVEGRDVFWQRPATAAPASGWPVVLVFQGSFIAPTATWNRVPRDAAFGGYQQARMQSVLLEHGFVVVAPFAEGVAWQTTSASRTW</sequence>